<dbReference type="PANTHER" id="PTHR30404">
    <property type="entry name" value="N-ACETYLMURAMOYL-L-ALANINE AMIDASE"/>
    <property type="match status" value="1"/>
</dbReference>
<feature type="domain" description="MurNAc-LAA" evidence="5">
    <location>
        <begin position="100"/>
        <end position="216"/>
    </location>
</feature>
<dbReference type="Gene3D" id="3.40.630.40">
    <property type="entry name" value="Zn-dependent exopeptidases"/>
    <property type="match status" value="1"/>
</dbReference>
<dbReference type="GO" id="GO:0030288">
    <property type="term" value="C:outer membrane-bounded periplasmic space"/>
    <property type="evidence" value="ECO:0007669"/>
    <property type="project" value="TreeGrafter"/>
</dbReference>
<dbReference type="GO" id="GO:0008745">
    <property type="term" value="F:N-acetylmuramoyl-L-alanine amidase activity"/>
    <property type="evidence" value="ECO:0007669"/>
    <property type="project" value="UniProtKB-EC"/>
</dbReference>
<dbReference type="SMART" id="SM00646">
    <property type="entry name" value="Ami_3"/>
    <property type="match status" value="1"/>
</dbReference>
<sequence length="305" mass="34503">METLKKLSTAIFITLILFTLSSMTSIVNAQSKKTYVVVIDPGHGGKDPGKPRGSSAYMHEKDINLRIAKKIGLLMRQHMPNVQVYYTRTSDKYVSLEDRVDFAEVAQADYFLSIHSNSNPNKWIVGAKAHVDTDQDQVSVALAKVLLNSIEKKTLIQSRGMMNRNDRGYNLYVLKNTSMPSVLIECGFLSNPYERKYINSKEGQNEIANAIFQGFQSFHGQSSTPQGDNYSIQILATNKRVTNTNPHFQKLLNQGHLIKEHEIIRNNKKIYKYTVGNVPTTETAQSLKLRIRRLGFTDAFVVKMP</sequence>
<evidence type="ECO:0000256" key="4">
    <source>
        <dbReference type="SAM" id="SignalP"/>
    </source>
</evidence>
<dbReference type="GO" id="GO:0009253">
    <property type="term" value="P:peptidoglycan catabolic process"/>
    <property type="evidence" value="ECO:0007669"/>
    <property type="project" value="InterPro"/>
</dbReference>
<feature type="signal peptide" evidence="4">
    <location>
        <begin position="1"/>
        <end position="29"/>
    </location>
</feature>
<evidence type="ECO:0000256" key="3">
    <source>
        <dbReference type="ARBA" id="ARBA00022801"/>
    </source>
</evidence>
<dbReference type="InterPro" id="IPR050695">
    <property type="entry name" value="N-acetylmuramoyl_amidase_3"/>
</dbReference>
<keyword evidence="3" id="KW-0378">Hydrolase</keyword>
<evidence type="ECO:0000259" key="5">
    <source>
        <dbReference type="SMART" id="SM00646"/>
    </source>
</evidence>
<dbReference type="RefSeq" id="WP_169660162.1">
    <property type="nucleotide sequence ID" value="NZ_JABANE010000124.1"/>
</dbReference>
<comment type="catalytic activity">
    <reaction evidence="1">
        <text>Hydrolyzes the link between N-acetylmuramoyl residues and L-amino acid residues in certain cell-wall glycopeptides.</text>
        <dbReference type="EC" id="3.5.1.28"/>
    </reaction>
</comment>
<reference evidence="6 7" key="1">
    <citation type="submission" date="2020-04" db="EMBL/GenBank/DDBJ databases">
        <title>Flammeovirga sp. SR4, a novel species isolated from seawater.</title>
        <authorList>
            <person name="Wang X."/>
        </authorList>
    </citation>
    <scope>NUCLEOTIDE SEQUENCE [LARGE SCALE GENOMIC DNA]</scope>
    <source>
        <strain evidence="6 7">ATCC 23126</strain>
    </source>
</reference>
<dbReference type="SUPFAM" id="SSF53187">
    <property type="entry name" value="Zn-dependent exopeptidases"/>
    <property type="match status" value="1"/>
</dbReference>
<feature type="chain" id="PRO_5030609405" description="N-acetylmuramoyl-L-alanine amidase" evidence="4">
    <location>
        <begin position="30"/>
        <end position="305"/>
    </location>
</feature>
<keyword evidence="4" id="KW-0732">Signal</keyword>
<dbReference type="InterPro" id="IPR002508">
    <property type="entry name" value="MurNAc-LAA_cat"/>
</dbReference>
<dbReference type="EC" id="3.5.1.28" evidence="2"/>
<comment type="caution">
    <text evidence="6">The sequence shown here is derived from an EMBL/GenBank/DDBJ whole genome shotgun (WGS) entry which is preliminary data.</text>
</comment>
<evidence type="ECO:0000256" key="2">
    <source>
        <dbReference type="ARBA" id="ARBA00011901"/>
    </source>
</evidence>
<dbReference type="EMBL" id="JABANE010000124">
    <property type="protein sequence ID" value="NME71962.1"/>
    <property type="molecule type" value="Genomic_DNA"/>
</dbReference>
<protein>
    <recommendedName>
        <fullName evidence="2">N-acetylmuramoyl-L-alanine amidase</fullName>
        <ecNumber evidence="2">3.5.1.28</ecNumber>
    </recommendedName>
</protein>
<dbReference type="PANTHER" id="PTHR30404:SF0">
    <property type="entry name" value="N-ACETYLMURAMOYL-L-ALANINE AMIDASE AMIC"/>
    <property type="match status" value="1"/>
</dbReference>
<proteinExistence type="predicted"/>
<evidence type="ECO:0000313" key="6">
    <source>
        <dbReference type="EMBL" id="NME71962.1"/>
    </source>
</evidence>
<keyword evidence="7" id="KW-1185">Reference proteome</keyword>
<dbReference type="CDD" id="cd02696">
    <property type="entry name" value="MurNAc-LAA"/>
    <property type="match status" value="1"/>
</dbReference>
<evidence type="ECO:0000313" key="7">
    <source>
        <dbReference type="Proteomes" id="UP000576082"/>
    </source>
</evidence>
<accession>A0A7X9S0L6</accession>
<organism evidence="6 7">
    <name type="scientific">Flammeovirga aprica JL-4</name>
    <dbReference type="NCBI Taxonomy" id="694437"/>
    <lineage>
        <taxon>Bacteria</taxon>
        <taxon>Pseudomonadati</taxon>
        <taxon>Bacteroidota</taxon>
        <taxon>Cytophagia</taxon>
        <taxon>Cytophagales</taxon>
        <taxon>Flammeovirgaceae</taxon>
        <taxon>Flammeovirga</taxon>
    </lineage>
</organism>
<dbReference type="AlphaFoldDB" id="A0A7X9S0L6"/>
<dbReference type="Proteomes" id="UP000576082">
    <property type="component" value="Unassembled WGS sequence"/>
</dbReference>
<name>A0A7X9S0L6_9BACT</name>
<gene>
    <name evidence="6" type="ORF">HHU12_28615</name>
</gene>
<dbReference type="Pfam" id="PF01520">
    <property type="entry name" value="Amidase_3"/>
    <property type="match status" value="1"/>
</dbReference>
<evidence type="ECO:0000256" key="1">
    <source>
        <dbReference type="ARBA" id="ARBA00001561"/>
    </source>
</evidence>